<evidence type="ECO:0000313" key="3">
    <source>
        <dbReference type="Proteomes" id="UP001596201"/>
    </source>
</evidence>
<evidence type="ECO:0000256" key="1">
    <source>
        <dbReference type="SAM" id="MobiDB-lite"/>
    </source>
</evidence>
<dbReference type="PANTHER" id="PTHR12526">
    <property type="entry name" value="GLYCOSYLTRANSFERASE"/>
    <property type="match status" value="1"/>
</dbReference>
<comment type="caution">
    <text evidence="2">The sequence shown here is derived from an EMBL/GenBank/DDBJ whole genome shotgun (WGS) entry which is preliminary data.</text>
</comment>
<feature type="region of interest" description="Disordered" evidence="1">
    <location>
        <begin position="42"/>
        <end position="61"/>
    </location>
</feature>
<dbReference type="EMBL" id="JBHSKX010000002">
    <property type="protein sequence ID" value="MFC5368574.1"/>
    <property type="molecule type" value="Genomic_DNA"/>
</dbReference>
<proteinExistence type="predicted"/>
<dbReference type="EC" id="2.4.-.-" evidence="2"/>
<dbReference type="SUPFAM" id="SSF53756">
    <property type="entry name" value="UDP-Glycosyltransferase/glycogen phosphorylase"/>
    <property type="match status" value="1"/>
</dbReference>
<dbReference type="Proteomes" id="UP001596201">
    <property type="component" value="Unassembled WGS sequence"/>
</dbReference>
<accession>A0ABD5REY9</accession>
<dbReference type="Gene3D" id="3.40.50.2000">
    <property type="entry name" value="Glycogen Phosphorylase B"/>
    <property type="match status" value="2"/>
</dbReference>
<keyword evidence="2" id="KW-0328">Glycosyltransferase</keyword>
<dbReference type="AlphaFoldDB" id="A0ABD5REY9"/>
<dbReference type="RefSeq" id="WP_227230846.1">
    <property type="nucleotide sequence ID" value="NZ_JAJCVJ010000002.1"/>
</dbReference>
<sequence>MSTTRVLFVTTNDIYDPIRGCDRRSAQLCGNLPAEWHVDSISYNKSDGPGRPESPPRTIENGERHVRLDYPDSGALAPFNPTVLSTLRSFGREYDLIVSSSVGSSVYGVAASYYTGGELIVDVHNVEDDLSLAIGDYQRFLFSRVFGRLALLRASLVAPTSETDMAQLPASVREKSVVVANGFDAEMFYRDDTEPDDRVLFFGNMSYEPNAEAVEVIADEIAPRLAETHPELEIHLAGPDCEEITEIVAGLDNVVVAGLVDDIASYIRESRVVIVPLLTGSGTRLKIIESLACGTPVVSTPKGAEGWPEDWPALRTVRVADFVEEIESVFDDGDELFDERVRTEIRSYSWESQVEKLATAINGELL</sequence>
<organism evidence="2 3">
    <name type="scientific">Salinirubrum litoreum</name>
    <dbReference type="NCBI Taxonomy" id="1126234"/>
    <lineage>
        <taxon>Archaea</taxon>
        <taxon>Methanobacteriati</taxon>
        <taxon>Methanobacteriota</taxon>
        <taxon>Stenosarchaea group</taxon>
        <taxon>Halobacteria</taxon>
        <taxon>Halobacteriales</taxon>
        <taxon>Haloferacaceae</taxon>
        <taxon>Salinirubrum</taxon>
    </lineage>
</organism>
<name>A0ABD5REY9_9EURY</name>
<dbReference type="CDD" id="cd03801">
    <property type="entry name" value="GT4_PimA-like"/>
    <property type="match status" value="1"/>
</dbReference>
<keyword evidence="2" id="KW-0808">Transferase</keyword>
<dbReference type="Pfam" id="PF13692">
    <property type="entry name" value="Glyco_trans_1_4"/>
    <property type="match status" value="1"/>
</dbReference>
<evidence type="ECO:0000313" key="2">
    <source>
        <dbReference type="EMBL" id="MFC5368574.1"/>
    </source>
</evidence>
<gene>
    <name evidence="2" type="ORF">ACFPJ5_16735</name>
</gene>
<dbReference type="GO" id="GO:0016757">
    <property type="term" value="F:glycosyltransferase activity"/>
    <property type="evidence" value="ECO:0007669"/>
    <property type="project" value="UniProtKB-KW"/>
</dbReference>
<keyword evidence="3" id="KW-1185">Reference proteome</keyword>
<reference evidence="2 3" key="1">
    <citation type="journal article" date="2019" name="Int. J. Syst. Evol. Microbiol.">
        <title>The Global Catalogue of Microorganisms (GCM) 10K type strain sequencing project: providing services to taxonomists for standard genome sequencing and annotation.</title>
        <authorList>
            <consortium name="The Broad Institute Genomics Platform"/>
            <consortium name="The Broad Institute Genome Sequencing Center for Infectious Disease"/>
            <person name="Wu L."/>
            <person name="Ma J."/>
        </authorList>
    </citation>
    <scope>NUCLEOTIDE SEQUENCE [LARGE SCALE GENOMIC DNA]</scope>
    <source>
        <strain evidence="2 3">CGMCC 1.12237</strain>
    </source>
</reference>
<protein>
    <submittedName>
        <fullName evidence="2">Glycosyltransferase family 4 protein</fullName>
        <ecNumber evidence="2">2.4.-.-</ecNumber>
    </submittedName>
</protein>
<dbReference type="PANTHER" id="PTHR12526:SF637">
    <property type="entry name" value="GLYCOSYLTRANSFERASE EPSF-RELATED"/>
    <property type="match status" value="1"/>
</dbReference>